<keyword evidence="4" id="KW-1185">Reference proteome</keyword>
<reference evidence="3" key="1">
    <citation type="submission" date="2020-02" db="EMBL/GenBank/DDBJ databases">
        <title>Draft genome sequence of Candidatus Afipia apatlaquensis IBT-C3, a potential strain for decolorization of textile dyes.</title>
        <authorList>
            <person name="Sanchez-Reyes A."/>
            <person name="Breton-Deval L."/>
            <person name="Mangelson H."/>
            <person name="Sanchez-Flores A."/>
        </authorList>
    </citation>
    <scope>NUCLEOTIDE SEQUENCE [LARGE SCALE GENOMIC DNA]</scope>
    <source>
        <strain evidence="3">IBT-C3</strain>
    </source>
</reference>
<protein>
    <submittedName>
        <fullName evidence="3">Alginate export family protein</fullName>
    </submittedName>
</protein>
<keyword evidence="1" id="KW-0732">Signal</keyword>
<feature type="signal peptide" evidence="1">
    <location>
        <begin position="1"/>
        <end position="34"/>
    </location>
</feature>
<feature type="domain" description="Alginate export" evidence="2">
    <location>
        <begin position="80"/>
        <end position="309"/>
    </location>
</feature>
<dbReference type="Pfam" id="PF13372">
    <property type="entry name" value="Alginate_exp"/>
    <property type="match status" value="1"/>
</dbReference>
<sequence length="316" mass="34868">MRSPSILNPARFAPFTIATLALVPSLALSQMAVAEEAIGRPAYQSSRFDEDWSALRDPAKRTDAFDPIKFIPLNADGSWYATLGGELRERFESSRNPLFGLASPARNDYLLQRAYLFADVHYGPNFRTFLQIASGIAPGWTGTPPATQKNDLDLLQGFAELSFPAQTGDLMLRAGRQELSFGSSRLVSVRDSPNFRRSFDAVRGTWSISKDTRIDAFISRPVAPQAGVFDDGIDENQTFWGVYATAPVPGLPSLKADFYYFGLDRRNASFAQGIATERRETIGTRLFGKRDGFDWNMEGAFQFGSIARSAARCSTG</sequence>
<dbReference type="InterPro" id="IPR025388">
    <property type="entry name" value="Alginate_export_dom"/>
</dbReference>
<dbReference type="Gene3D" id="2.40.160.100">
    <property type="match status" value="1"/>
</dbReference>
<dbReference type="EMBL" id="JAAMRR010000808">
    <property type="protein sequence ID" value="NGX96624.1"/>
    <property type="molecule type" value="Genomic_DNA"/>
</dbReference>
<gene>
    <name evidence="3" type="ORF">G4V63_15825</name>
</gene>
<dbReference type="InterPro" id="IPR053728">
    <property type="entry name" value="Alginate_Permeability_Chnl"/>
</dbReference>
<feature type="chain" id="PRO_5028852026" evidence="1">
    <location>
        <begin position="35"/>
        <end position="316"/>
    </location>
</feature>
<organism evidence="3 4">
    <name type="scientific">Candidatus Afipia apatlaquensis</name>
    <dbReference type="NCBI Taxonomy" id="2712852"/>
    <lineage>
        <taxon>Bacteria</taxon>
        <taxon>Pseudomonadati</taxon>
        <taxon>Pseudomonadota</taxon>
        <taxon>Alphaproteobacteria</taxon>
        <taxon>Hyphomicrobiales</taxon>
        <taxon>Nitrobacteraceae</taxon>
        <taxon>Afipia</taxon>
    </lineage>
</organism>
<name>A0A7C9RGD0_9BRAD</name>
<comment type="caution">
    <text evidence="3">The sequence shown here is derived from an EMBL/GenBank/DDBJ whole genome shotgun (WGS) entry which is preliminary data.</text>
</comment>
<proteinExistence type="predicted"/>
<accession>A0A7C9RGD0</accession>
<evidence type="ECO:0000313" key="3">
    <source>
        <dbReference type="EMBL" id="NGX96624.1"/>
    </source>
</evidence>
<evidence type="ECO:0000313" key="4">
    <source>
        <dbReference type="Proteomes" id="UP000480266"/>
    </source>
</evidence>
<evidence type="ECO:0000256" key="1">
    <source>
        <dbReference type="SAM" id="SignalP"/>
    </source>
</evidence>
<dbReference type="Proteomes" id="UP000480266">
    <property type="component" value="Unassembled WGS sequence"/>
</dbReference>
<dbReference type="AlphaFoldDB" id="A0A7C9RGD0"/>
<evidence type="ECO:0000259" key="2">
    <source>
        <dbReference type="Pfam" id="PF13372"/>
    </source>
</evidence>